<evidence type="ECO:0008006" key="4">
    <source>
        <dbReference type="Google" id="ProtNLM"/>
    </source>
</evidence>
<evidence type="ECO:0000313" key="2">
    <source>
        <dbReference type="EMBL" id="JAT49530.1"/>
    </source>
</evidence>
<feature type="compositionally biased region" description="Polar residues" evidence="1">
    <location>
        <begin position="641"/>
        <end position="667"/>
    </location>
</feature>
<name>A0A1D1Y4F0_9ARAE</name>
<dbReference type="PANTHER" id="PTHR31008">
    <property type="entry name" value="COP1-INTERACTING PROTEIN-RELATED"/>
    <property type="match status" value="1"/>
</dbReference>
<sequence>MEGKYDNAVLDFAVFHTVAIQNRFDAIVCRKGITEKLATGFLDQLALHLPEANDFCSRGLSDNFKLEPDETTKDFSWFTKSTVSDFLSLVNAPELLKSAGTIENEIFQLEDTIKFHLALYTKDIPTPSAVVLGDSGNLKDDGLTPKDKADKSSDATKNELLRAMDVRLMALREELSATFSQALGAAYSIEKISNLIAFCQYFGAAEMRNSLLNYLELGSKEQAPNASDQLPAPPHDLHNNGGKTTEAISQTVAHTNGLKSVRTGVSPAKIAQAEREISSESEESSDSSDLGRSFAERSRPLIRAASPRRSASPMRRIQIGKSGSRRPTALTIKSLNYFPARERTCKDVADGRGSGDEESDLPPSKNETSVRRMSVQDAINLFESKQRDQNLNTQSRKMFSEVSASTSKSVLRRWSAGMSESSKQCTEVCSSDCELQSNTHNPVLGTEEKNLSKIKLDSSIGITDSNKVDNPVDEAPATDESMASLPIKCPIDSDRPTEEEIQEKPTDAAEWTRQKEAELNQMLVKLMESKPSKYKSSTSGTSVNQGISGEKKTVLNSQYRDKNEEKLQVETDRRRIEKETQSKMMRETLDQRKAKVVSKSSGVPGKIDSLSHATKTRRNSSPPVLSKKETLKSAATRKMSPKTSSPMPVTRGSWSSTPSPRTAGTPPSKTSTITIATNTTPSSRKPQPVPSPSRPSLKPERTVRQLKGTNGTQGESKVALTSQEGKKHNSMSNKSAKSSKSAKTKLSAPSGNDSGAVSSKPSFYNKVTKKSSVVPLESKPFLRKGTGSGQGVGSTVAQTPHQLDDSSRTSGNIVPDEEKESAVGTTEAISQLPTEGSGGTMTSDDKKFEDTINHDLNCEITEILGPVADVDNTAGKLVDFSHQENQPDEGLDISSSAWVEIDHEGVSESCESGMPQVAASDIAPVASSSPRIRHSLSQMLQADNGEPEILEWGNAENPPALIYQKDSPKGLKRLLKFARKSREVNLAGWSSPSVFSEGEEDTEEARTNSKRSTDALLRKATRQTKGSGRQKTALSESYDGGFSSKRSMDHSAGHDILPVQSNASNFPSSNSHKLREGHISTSGTTSKAARSFFSLSTFRSSKSSETKLR</sequence>
<feature type="compositionally biased region" description="Basic and acidic residues" evidence="1">
    <location>
        <begin position="1004"/>
        <end position="1017"/>
    </location>
</feature>
<feature type="compositionally biased region" description="Polar residues" evidence="1">
    <location>
        <begin position="1023"/>
        <end position="1035"/>
    </location>
</feature>
<dbReference type="AlphaFoldDB" id="A0A1D1Y4F0"/>
<dbReference type="EMBL" id="GDJX01009132">
    <property type="protein sequence ID" value="JAT58804.1"/>
    <property type="molecule type" value="Transcribed_RNA"/>
</dbReference>
<feature type="region of interest" description="Disordered" evidence="1">
    <location>
        <begin position="255"/>
        <end position="328"/>
    </location>
</feature>
<feature type="region of interest" description="Disordered" evidence="1">
    <location>
        <begin position="223"/>
        <end position="243"/>
    </location>
</feature>
<proteinExistence type="predicted"/>
<dbReference type="EMBL" id="GDJX01018406">
    <property type="protein sequence ID" value="JAT49530.1"/>
    <property type="molecule type" value="Transcribed_RNA"/>
</dbReference>
<accession>A0A1D1Y4F0</accession>
<feature type="region of interest" description="Disordered" evidence="1">
    <location>
        <begin position="346"/>
        <end position="372"/>
    </location>
</feature>
<feature type="region of interest" description="Disordered" evidence="1">
    <location>
        <begin position="988"/>
        <end position="1086"/>
    </location>
</feature>
<evidence type="ECO:0000313" key="3">
    <source>
        <dbReference type="EMBL" id="JAT58804.1"/>
    </source>
</evidence>
<feature type="compositionally biased region" description="Low complexity" evidence="1">
    <location>
        <begin position="301"/>
        <end position="316"/>
    </location>
</feature>
<reference evidence="2" key="1">
    <citation type="submission" date="2015-07" db="EMBL/GenBank/DDBJ databases">
        <title>Transcriptome Assembly of Anthurium amnicola.</title>
        <authorList>
            <person name="Suzuki J."/>
        </authorList>
    </citation>
    <scope>NUCLEOTIDE SEQUENCE</scope>
</reference>
<protein>
    <recommendedName>
        <fullName evidence="4">COP1-interacting protein 7</fullName>
    </recommendedName>
</protein>
<feature type="compositionally biased region" description="Basic and acidic residues" evidence="1">
    <location>
        <begin position="491"/>
        <end position="513"/>
    </location>
</feature>
<feature type="region of interest" description="Disordered" evidence="1">
    <location>
        <begin position="490"/>
        <end position="513"/>
    </location>
</feature>
<evidence type="ECO:0000256" key="1">
    <source>
        <dbReference type="SAM" id="MobiDB-lite"/>
    </source>
</evidence>
<feature type="compositionally biased region" description="Polar residues" evidence="1">
    <location>
        <begin position="534"/>
        <end position="547"/>
    </location>
</feature>
<feature type="compositionally biased region" description="Polar residues" evidence="1">
    <location>
        <begin position="751"/>
        <end position="762"/>
    </location>
</feature>
<feature type="compositionally biased region" description="Low complexity" evidence="1">
    <location>
        <begin position="668"/>
        <end position="683"/>
    </location>
</feature>
<feature type="compositionally biased region" description="Polar residues" evidence="1">
    <location>
        <begin position="707"/>
        <end position="723"/>
    </location>
</feature>
<gene>
    <name evidence="2" type="ORF">g.65634</name>
    <name evidence="3" type="ORF">g.65637</name>
</gene>
<feature type="compositionally biased region" description="Polar residues" evidence="1">
    <location>
        <begin position="1059"/>
        <end position="1071"/>
    </location>
</feature>
<feature type="compositionally biased region" description="Basic and acidic residues" evidence="1">
    <location>
        <begin position="346"/>
        <end position="355"/>
    </location>
</feature>
<organism evidence="2">
    <name type="scientific">Anthurium amnicola</name>
    <dbReference type="NCBI Taxonomy" id="1678845"/>
    <lineage>
        <taxon>Eukaryota</taxon>
        <taxon>Viridiplantae</taxon>
        <taxon>Streptophyta</taxon>
        <taxon>Embryophyta</taxon>
        <taxon>Tracheophyta</taxon>
        <taxon>Spermatophyta</taxon>
        <taxon>Magnoliopsida</taxon>
        <taxon>Liliopsida</taxon>
        <taxon>Araceae</taxon>
        <taxon>Pothoideae</taxon>
        <taxon>Potheae</taxon>
        <taxon>Anthurium</taxon>
    </lineage>
</organism>
<feature type="compositionally biased region" description="Basic and acidic residues" evidence="1">
    <location>
        <begin position="549"/>
        <end position="593"/>
    </location>
</feature>
<dbReference type="PANTHER" id="PTHR31008:SF5">
    <property type="entry name" value="EXPRESSED PROTEIN"/>
    <property type="match status" value="1"/>
</dbReference>
<feature type="region of interest" description="Disordered" evidence="1">
    <location>
        <begin position="528"/>
        <end position="847"/>
    </location>
</feature>
<feature type="compositionally biased region" description="Polar residues" evidence="1">
    <location>
        <begin position="823"/>
        <end position="834"/>
    </location>
</feature>
<feature type="compositionally biased region" description="Low complexity" evidence="1">
    <location>
        <begin position="730"/>
        <end position="750"/>
    </location>
</feature>